<dbReference type="GO" id="GO:0015074">
    <property type="term" value="P:DNA integration"/>
    <property type="evidence" value="ECO:0007669"/>
    <property type="project" value="InterPro"/>
</dbReference>
<proteinExistence type="predicted"/>
<dbReference type="EMBL" id="BKCJ010002558">
    <property type="protein sequence ID" value="GEU49397.1"/>
    <property type="molecule type" value="Genomic_DNA"/>
</dbReference>
<sequence length="1001" mass="112699">MDEQAVRGLLKEKFDGFTSQLVALTLELQTTKAALAGRHVQGGNDHGIPRSMPLDVPKFNGSDRDIWIFAINEYFSLLETTPEHRLRIIGFNLEEDAAEWYRWMTHNKLITSWDGFLESVQNRFGPSKYEDPQGALSELLHTGSVAQYQSEFEKLMKRVTDVSESLLISFYSSGLKPAIQRELLVSKPTSLGDAFALARVTEARFADHWSTPAMATMRDANTVTHTTKPNISRLSVNTINVVKTPLLPAPDEDDESPRSDALAEEDEALESGDISILNSLVGHGSPRSLQLWGTVGAGKVHALIDNGSTHNFVRHDVVERMWLPLTATKVFKVYIGSVRLCYARVFVRKDIMASKIRGESLRMKRISLHRMQALLETDDVYGIYELHNLSAEEHINGVVSQATSKGHSEIDQLLIQFDSLFQVPTSLPSHRLIDHRIHLLPNTKPVNVRSYRYPNYQKGEIEKLVNEMLSQGIICFSHSPFSSPVLLVKKKDGSYRFCVDYRPLNAVTDIYKTAFRTHDGHYEFLVMPFGLANMPSTFQATMNQLFSSYLRKFVIVFFKVINSTRRGHIISNNGVEMDPKKIAAIIDWPVPTNQRQVRGFLGLAGYYQRFIQGYAMMAAPLTNILQKDEFKWGELKFKAFEGLKQQLTNAPVLVLPKFNETFMVEADASAKGIGAKYVRKLMGFDFVIEYKPGASNQAADALSRAFEEEEVTAARENGLLIFRDRYYIGAESKLKTPLQHEFHNTPSVGHGGSKKMLVGLSALFYWKGGLLQPLSMPSAVWEDVSMDFITGPSPSKGLTVILVVVDRFSKYAHFVALLTNFNAHMVVEMFKDIVVKHHGIPKTIVSDRDPIFLASSRSNCFNLVVRFLSWAEYCYNTTYHSSIKMSPYQALYGNGIEEVPDLPEELYEGHPVEQPLMVCDARTVLRNGITTQQILMQWVGGSPEEATWECLSEFQAAYPTYNLEDKVNSKEGGNVTMAGHGLGRGKPAWKPPGWHKEYMMG</sequence>
<dbReference type="InterPro" id="IPR041577">
    <property type="entry name" value="RT_RNaseH_2"/>
</dbReference>
<dbReference type="Gene3D" id="3.30.420.10">
    <property type="entry name" value="Ribonuclease H-like superfamily/Ribonuclease H"/>
    <property type="match status" value="2"/>
</dbReference>
<dbReference type="AlphaFoldDB" id="A0A6L2KKY2"/>
<dbReference type="SUPFAM" id="SSF56672">
    <property type="entry name" value="DNA/RNA polymerases"/>
    <property type="match status" value="1"/>
</dbReference>
<dbReference type="Pfam" id="PF17919">
    <property type="entry name" value="RT_RNaseH_2"/>
    <property type="match status" value="1"/>
</dbReference>
<name>A0A6L2KKY2_TANCI</name>
<dbReference type="SUPFAM" id="SSF53098">
    <property type="entry name" value="Ribonuclease H-like"/>
    <property type="match status" value="1"/>
</dbReference>
<dbReference type="PROSITE" id="PS50994">
    <property type="entry name" value="INTEGRASE"/>
    <property type="match status" value="1"/>
</dbReference>
<accession>A0A6L2KKY2</accession>
<dbReference type="PANTHER" id="PTHR37984:SF5">
    <property type="entry name" value="PROTEIN NYNRIN-LIKE"/>
    <property type="match status" value="1"/>
</dbReference>
<comment type="caution">
    <text evidence="4">The sequence shown here is derived from an EMBL/GenBank/DDBJ whole genome shotgun (WGS) entry which is preliminary data.</text>
</comment>
<organism evidence="4">
    <name type="scientific">Tanacetum cinerariifolium</name>
    <name type="common">Dalmatian daisy</name>
    <name type="synonym">Chrysanthemum cinerariifolium</name>
    <dbReference type="NCBI Taxonomy" id="118510"/>
    <lineage>
        <taxon>Eukaryota</taxon>
        <taxon>Viridiplantae</taxon>
        <taxon>Streptophyta</taxon>
        <taxon>Embryophyta</taxon>
        <taxon>Tracheophyta</taxon>
        <taxon>Spermatophyta</taxon>
        <taxon>Magnoliopsida</taxon>
        <taxon>eudicotyledons</taxon>
        <taxon>Gunneridae</taxon>
        <taxon>Pentapetalae</taxon>
        <taxon>asterids</taxon>
        <taxon>campanulids</taxon>
        <taxon>Asterales</taxon>
        <taxon>Asteraceae</taxon>
        <taxon>Asteroideae</taxon>
        <taxon>Anthemideae</taxon>
        <taxon>Anthemidinae</taxon>
        <taxon>Tanacetum</taxon>
    </lineage>
</organism>
<feature type="region of interest" description="Disordered" evidence="2">
    <location>
        <begin position="245"/>
        <end position="264"/>
    </location>
</feature>
<reference evidence="4" key="1">
    <citation type="journal article" date="2019" name="Sci. Rep.">
        <title>Draft genome of Tanacetum cinerariifolium, the natural source of mosquito coil.</title>
        <authorList>
            <person name="Yamashiro T."/>
            <person name="Shiraishi A."/>
            <person name="Satake H."/>
            <person name="Nakayama K."/>
        </authorList>
    </citation>
    <scope>NUCLEOTIDE SEQUENCE</scope>
</reference>
<evidence type="ECO:0000256" key="1">
    <source>
        <dbReference type="ARBA" id="ARBA00023268"/>
    </source>
</evidence>
<keyword evidence="1" id="KW-0511">Multifunctional enzyme</keyword>
<dbReference type="Pfam" id="PF03732">
    <property type="entry name" value="Retrotrans_gag"/>
    <property type="match status" value="1"/>
</dbReference>
<dbReference type="InterPro" id="IPR043128">
    <property type="entry name" value="Rev_trsase/Diguanyl_cyclase"/>
</dbReference>
<protein>
    <recommendedName>
        <fullName evidence="3">Integrase catalytic domain-containing protein</fullName>
    </recommendedName>
</protein>
<evidence type="ECO:0000256" key="2">
    <source>
        <dbReference type="SAM" id="MobiDB-lite"/>
    </source>
</evidence>
<dbReference type="CDD" id="cd01647">
    <property type="entry name" value="RT_LTR"/>
    <property type="match status" value="1"/>
</dbReference>
<dbReference type="PANTHER" id="PTHR37984">
    <property type="entry name" value="PROTEIN CBG26694"/>
    <property type="match status" value="1"/>
</dbReference>
<dbReference type="InterPro" id="IPR050951">
    <property type="entry name" value="Retrovirus_Pol_polyprotein"/>
</dbReference>
<dbReference type="Gene3D" id="3.30.70.270">
    <property type="match status" value="1"/>
</dbReference>
<dbReference type="InterPro" id="IPR005162">
    <property type="entry name" value="Retrotrans_gag_dom"/>
</dbReference>
<dbReference type="GO" id="GO:0003676">
    <property type="term" value="F:nucleic acid binding"/>
    <property type="evidence" value="ECO:0007669"/>
    <property type="project" value="InterPro"/>
</dbReference>
<dbReference type="GO" id="GO:0003824">
    <property type="term" value="F:catalytic activity"/>
    <property type="evidence" value="ECO:0007669"/>
    <property type="project" value="UniProtKB-KW"/>
</dbReference>
<gene>
    <name evidence="4" type="ORF">Tci_021375</name>
</gene>
<dbReference type="CDD" id="cd00303">
    <property type="entry name" value="retropepsin_like"/>
    <property type="match status" value="1"/>
</dbReference>
<dbReference type="FunFam" id="3.30.70.270:FF:000020">
    <property type="entry name" value="Transposon Tf2-6 polyprotein-like Protein"/>
    <property type="match status" value="1"/>
</dbReference>
<evidence type="ECO:0000313" key="4">
    <source>
        <dbReference type="EMBL" id="GEU49397.1"/>
    </source>
</evidence>
<dbReference type="InterPro" id="IPR012337">
    <property type="entry name" value="RNaseH-like_sf"/>
</dbReference>
<feature type="domain" description="Integrase catalytic" evidence="3">
    <location>
        <begin position="773"/>
        <end position="861"/>
    </location>
</feature>
<dbReference type="InterPro" id="IPR043502">
    <property type="entry name" value="DNA/RNA_pol_sf"/>
</dbReference>
<dbReference type="Gene3D" id="3.10.10.10">
    <property type="entry name" value="HIV Type 1 Reverse Transcriptase, subunit A, domain 1"/>
    <property type="match status" value="1"/>
</dbReference>
<dbReference type="InterPro" id="IPR036397">
    <property type="entry name" value="RNaseH_sf"/>
</dbReference>
<evidence type="ECO:0000259" key="3">
    <source>
        <dbReference type="PROSITE" id="PS50994"/>
    </source>
</evidence>
<dbReference type="InterPro" id="IPR001584">
    <property type="entry name" value="Integrase_cat-core"/>
</dbReference>